<evidence type="ECO:0000313" key="1">
    <source>
        <dbReference type="EMBL" id="KOF62262.1"/>
    </source>
</evidence>
<gene>
    <name evidence="1" type="ORF">OCBIM_22024569mg</name>
</gene>
<protein>
    <submittedName>
        <fullName evidence="1">Uncharacterized protein</fullName>
    </submittedName>
</protein>
<organism evidence="1">
    <name type="scientific">Octopus bimaculoides</name>
    <name type="common">California two-spotted octopus</name>
    <dbReference type="NCBI Taxonomy" id="37653"/>
    <lineage>
        <taxon>Eukaryota</taxon>
        <taxon>Metazoa</taxon>
        <taxon>Spiralia</taxon>
        <taxon>Lophotrochozoa</taxon>
        <taxon>Mollusca</taxon>
        <taxon>Cephalopoda</taxon>
        <taxon>Coleoidea</taxon>
        <taxon>Octopodiformes</taxon>
        <taxon>Octopoda</taxon>
        <taxon>Incirrata</taxon>
        <taxon>Octopodidae</taxon>
        <taxon>Octopus</taxon>
    </lineage>
</organism>
<accession>A0A0L8FF42</accession>
<dbReference type="EMBL" id="KQ434061">
    <property type="protein sequence ID" value="KOF62262.1"/>
    <property type="molecule type" value="Genomic_DNA"/>
</dbReference>
<sequence>MLVYSRSLSKKACQSLSSWTNRNILHKNTKGIQWMHVPKARILDVLLNTIHTNSDFQYHHMIQEVKKSLYSIVNGFLDIVAVSLSFSLNKNALIP</sequence>
<reference evidence="1" key="1">
    <citation type="submission" date="2015-07" db="EMBL/GenBank/DDBJ databases">
        <title>MeaNS - Measles Nucleotide Surveillance Program.</title>
        <authorList>
            <person name="Tran T."/>
            <person name="Druce J."/>
        </authorList>
    </citation>
    <scope>NUCLEOTIDE SEQUENCE</scope>
    <source>
        <strain evidence="1">UCB-OBI-ISO-001</strain>
        <tissue evidence="1">Gonad</tissue>
    </source>
</reference>
<name>A0A0L8FF42_OCTBM</name>
<dbReference type="AlphaFoldDB" id="A0A0L8FF42"/>
<proteinExistence type="predicted"/>